<reference evidence="5" key="1">
    <citation type="submission" date="2022-01" db="EMBL/GenBank/DDBJ databases">
        <authorList>
            <person name="King R."/>
        </authorList>
    </citation>
    <scope>NUCLEOTIDE SEQUENCE</scope>
</reference>
<protein>
    <recommendedName>
        <fullName evidence="7">Glycerophosphocholine phosphodiesterase GPCPD1</fullName>
    </recommendedName>
</protein>
<dbReference type="PANTHER" id="PTHR22958:SF1">
    <property type="entry name" value="GLYCEROPHOSPHOCHOLINE PHOSPHODIESTERASE GPCPD1"/>
    <property type="match status" value="1"/>
</dbReference>
<dbReference type="Proteomes" id="UP001153712">
    <property type="component" value="Chromosome 1"/>
</dbReference>
<dbReference type="Pfam" id="PF03009">
    <property type="entry name" value="GDPD"/>
    <property type="match status" value="1"/>
</dbReference>
<dbReference type="InterPro" id="IPR057506">
    <property type="entry name" value="C2_GPCPD1"/>
</dbReference>
<dbReference type="Pfam" id="PF00686">
    <property type="entry name" value="CBM_20"/>
    <property type="match status" value="1"/>
</dbReference>
<dbReference type="InterPro" id="IPR002044">
    <property type="entry name" value="CBM20"/>
</dbReference>
<dbReference type="InterPro" id="IPR013783">
    <property type="entry name" value="Ig-like_fold"/>
</dbReference>
<dbReference type="PROSITE" id="PS51704">
    <property type="entry name" value="GP_PDE"/>
    <property type="match status" value="1"/>
</dbReference>
<dbReference type="InterPro" id="IPR051578">
    <property type="entry name" value="GDPD"/>
</dbReference>
<comment type="similarity">
    <text evidence="1">Belongs to the glycerophosphoryl diester phosphodiesterase family.</text>
</comment>
<dbReference type="PROSITE" id="PS51166">
    <property type="entry name" value="CBM20"/>
    <property type="match status" value="1"/>
</dbReference>
<keyword evidence="2" id="KW-0378">Hydrolase</keyword>
<evidence type="ECO:0000313" key="6">
    <source>
        <dbReference type="Proteomes" id="UP001153712"/>
    </source>
</evidence>
<dbReference type="Pfam" id="PF25329">
    <property type="entry name" value="C2_GDE1"/>
    <property type="match status" value="1"/>
</dbReference>
<dbReference type="InterPro" id="IPR017946">
    <property type="entry name" value="PLC-like_Pdiesterase_TIM-brl"/>
</dbReference>
<dbReference type="InterPro" id="IPR030395">
    <property type="entry name" value="GP_PDE_dom"/>
</dbReference>
<evidence type="ECO:0000256" key="2">
    <source>
        <dbReference type="ARBA" id="ARBA00022801"/>
    </source>
</evidence>
<keyword evidence="6" id="KW-1185">Reference proteome</keyword>
<name>A0A9N9TEK0_PHYSR</name>
<feature type="domain" description="GP-PDE" evidence="4">
    <location>
        <begin position="354"/>
        <end position="650"/>
    </location>
</feature>
<evidence type="ECO:0000259" key="4">
    <source>
        <dbReference type="PROSITE" id="PS51704"/>
    </source>
</evidence>
<evidence type="ECO:0008006" key="7">
    <source>
        <dbReference type="Google" id="ProtNLM"/>
    </source>
</evidence>
<dbReference type="InterPro" id="IPR013784">
    <property type="entry name" value="Carb-bd-like_fold"/>
</dbReference>
<dbReference type="Gene3D" id="3.20.20.190">
    <property type="entry name" value="Phosphatidylinositol (PI) phosphodiesterase"/>
    <property type="match status" value="1"/>
</dbReference>
<evidence type="ECO:0000313" key="5">
    <source>
        <dbReference type="EMBL" id="CAG9853844.1"/>
    </source>
</evidence>
<feature type="domain" description="CBM20" evidence="3">
    <location>
        <begin position="31"/>
        <end position="147"/>
    </location>
</feature>
<dbReference type="GO" id="GO:2001070">
    <property type="term" value="F:starch binding"/>
    <property type="evidence" value="ECO:0007669"/>
    <property type="project" value="InterPro"/>
</dbReference>
<dbReference type="AlphaFoldDB" id="A0A9N9TEK0"/>
<sequence>MQRWFFLEDPSFAGIRPGKVESKISSTSLKSTEYTPKNWLFRVCVPDLRSDETVCVIGELPELGSWHPEKCVPLTKEEDDSNENVWSGIIEIPEKKKVQFRYCICVIIEQNIQVIVKSWEANLLPREINSESGISPKLEDPPHDYGFYDDSQRIDRGWLNKETVIQLKLCNNPLVLFRQKYQNRLVNIKVTPVSLTRHSNFPKSMSEVLEESLSADTQDSVEIPRHAFTEVSSLNGEDPTFQPQNQFGHELHKDDMLIFQSRVLFPSNIAFLIDLYIYSSRSGDGEPPYHAGFSYLLPSVLQTSEGNVVLPVTSTKHRPLGQIRIEYLLIGPMPNFKCDMMVSFARHWKKTRQGLDVGHRGSGSSFKAKVQNCAEVRENTIASLKNAIEHGADFVEFDVQLSKDLVPIIYHDFHVCISMKKKKELADNDMLEIPLKELTLDQLRLLKVYHLTEGKTKNQRFFDEDLEDHQPFPTLQQALETLDTHTGFNIEIKWTMQMNDGTYELYHPTDLNLYLDTILDVVLRYAGDRRIIFSCFNPDICQVIRMKQNKYPVMFLTVGESTVYSKYKDPRCWSIYSAAQYARMIEILGINVHSEDLLRDANLAKHATSNNLIIFCWGDENADPATIKRLKEMGLHGIIYDKIHEYSNKEVKESIFMVEARETQKEIMLLAAAASEAPQSPPPQSIIKEPVMDFELMKTQLGDVMSTATSLESLESRFSNMENFQNQTTG</sequence>
<dbReference type="EMBL" id="OU900094">
    <property type="protein sequence ID" value="CAG9853844.1"/>
    <property type="molecule type" value="Genomic_DNA"/>
</dbReference>
<dbReference type="SUPFAM" id="SSF49452">
    <property type="entry name" value="Starch-binding domain-like"/>
    <property type="match status" value="1"/>
</dbReference>
<dbReference type="PANTHER" id="PTHR22958">
    <property type="entry name" value="GLYCEROPHOSPHORYL DIESTER PHOSPHODIESTERASE"/>
    <property type="match status" value="1"/>
</dbReference>
<dbReference type="FunFam" id="3.20.20.190:FF:000032">
    <property type="entry name" value="Glycerophosphoryl diester phosphodiesterase, putative"/>
    <property type="match status" value="1"/>
</dbReference>
<dbReference type="Gene3D" id="2.60.40.10">
    <property type="entry name" value="Immunoglobulins"/>
    <property type="match status" value="1"/>
</dbReference>
<dbReference type="GO" id="GO:0046475">
    <property type="term" value="P:glycerophospholipid catabolic process"/>
    <property type="evidence" value="ECO:0007669"/>
    <property type="project" value="TreeGrafter"/>
</dbReference>
<evidence type="ECO:0000259" key="3">
    <source>
        <dbReference type="PROSITE" id="PS51166"/>
    </source>
</evidence>
<dbReference type="SMART" id="SM01065">
    <property type="entry name" value="CBM_2"/>
    <property type="match status" value="1"/>
</dbReference>
<accession>A0A9N9TEK0</accession>
<dbReference type="SUPFAM" id="SSF51695">
    <property type="entry name" value="PLC-like phosphodiesterases"/>
    <property type="match status" value="1"/>
</dbReference>
<evidence type="ECO:0000256" key="1">
    <source>
        <dbReference type="ARBA" id="ARBA00007277"/>
    </source>
</evidence>
<dbReference type="OrthoDB" id="1058301at2759"/>
<gene>
    <name evidence="5" type="ORF">PHYEVI_LOCUS311</name>
</gene>
<dbReference type="GO" id="GO:0047389">
    <property type="term" value="F:glycerophosphocholine phosphodiesterase activity"/>
    <property type="evidence" value="ECO:0007669"/>
    <property type="project" value="TreeGrafter"/>
</dbReference>
<proteinExistence type="inferred from homology"/>
<organism evidence="5 6">
    <name type="scientific">Phyllotreta striolata</name>
    <name type="common">Striped flea beetle</name>
    <name type="synonym">Crioceris striolata</name>
    <dbReference type="NCBI Taxonomy" id="444603"/>
    <lineage>
        <taxon>Eukaryota</taxon>
        <taxon>Metazoa</taxon>
        <taxon>Ecdysozoa</taxon>
        <taxon>Arthropoda</taxon>
        <taxon>Hexapoda</taxon>
        <taxon>Insecta</taxon>
        <taxon>Pterygota</taxon>
        <taxon>Neoptera</taxon>
        <taxon>Endopterygota</taxon>
        <taxon>Coleoptera</taxon>
        <taxon>Polyphaga</taxon>
        <taxon>Cucujiformia</taxon>
        <taxon>Chrysomeloidea</taxon>
        <taxon>Chrysomelidae</taxon>
        <taxon>Galerucinae</taxon>
        <taxon>Alticini</taxon>
        <taxon>Phyllotreta</taxon>
    </lineage>
</organism>